<dbReference type="SMART" id="SM00724">
    <property type="entry name" value="TLC"/>
    <property type="match status" value="1"/>
</dbReference>
<name>A0A814MZH4_9BILA</name>
<evidence type="ECO:0000259" key="7">
    <source>
        <dbReference type="PROSITE" id="PS50922"/>
    </source>
</evidence>
<evidence type="ECO:0000256" key="2">
    <source>
        <dbReference type="ARBA" id="ARBA00022692"/>
    </source>
</evidence>
<reference evidence="8" key="1">
    <citation type="submission" date="2021-02" db="EMBL/GenBank/DDBJ databases">
        <authorList>
            <person name="Nowell W R."/>
        </authorList>
    </citation>
    <scope>NUCLEOTIDE SEQUENCE</scope>
</reference>
<evidence type="ECO:0000256" key="5">
    <source>
        <dbReference type="PROSITE-ProRule" id="PRU00205"/>
    </source>
</evidence>
<protein>
    <recommendedName>
        <fullName evidence="7">TLC domain-containing protein</fullName>
    </recommendedName>
</protein>
<dbReference type="Proteomes" id="UP000663887">
    <property type="component" value="Unassembled WGS sequence"/>
</dbReference>
<dbReference type="GO" id="GO:0016020">
    <property type="term" value="C:membrane"/>
    <property type="evidence" value="ECO:0007669"/>
    <property type="project" value="UniProtKB-SubCell"/>
</dbReference>
<evidence type="ECO:0000313" key="9">
    <source>
        <dbReference type="EMBL" id="CAF2095596.1"/>
    </source>
</evidence>
<dbReference type="EMBL" id="CAJNOV010001889">
    <property type="protein sequence ID" value="CAF1083383.1"/>
    <property type="molecule type" value="Genomic_DNA"/>
</dbReference>
<keyword evidence="3 6" id="KW-1133">Transmembrane helix</keyword>
<feature type="transmembrane region" description="Helical" evidence="6">
    <location>
        <begin position="117"/>
        <end position="138"/>
    </location>
</feature>
<feature type="transmembrane region" description="Helical" evidence="6">
    <location>
        <begin position="39"/>
        <end position="61"/>
    </location>
</feature>
<dbReference type="PROSITE" id="PS50922">
    <property type="entry name" value="TLC"/>
    <property type="match status" value="1"/>
</dbReference>
<dbReference type="InterPro" id="IPR006634">
    <property type="entry name" value="TLC-dom"/>
</dbReference>
<sequence>MVCALLFFIGQHINKQSCFGLKMSFDEEIRFQYLGRNPSLHAPVLSLIACSIIFNSIIFYILPSTITPLKKSYIVSTVHALASVLAATLFYLFSTINLKQVNRIVGGGILATHDEKMVYSLCYSCGYFIYDIIIMLLFKSVRNRSALIHHVIIASSVLAGLYTGIGHSCHFFFLMEELSTIPLNLKTLWNSTVRLHKSFNVLFIASFLFSRLIYGTIIFLYIFRAIPIFIQMASRAHDYISIVIIFIQGILCILTRILNVYWTILIVRKTFSMLQVNQRYTPMQQKEHDQKTQ</sequence>
<comment type="subcellular location">
    <subcellularLocation>
        <location evidence="1">Membrane</location>
        <topology evidence="1">Multi-pass membrane protein</topology>
    </subcellularLocation>
</comment>
<dbReference type="GO" id="GO:0055088">
    <property type="term" value="P:lipid homeostasis"/>
    <property type="evidence" value="ECO:0007669"/>
    <property type="project" value="TreeGrafter"/>
</dbReference>
<dbReference type="Proteomes" id="UP000663855">
    <property type="component" value="Unassembled WGS sequence"/>
</dbReference>
<accession>A0A814MZH4</accession>
<dbReference type="EMBL" id="CAJNRG010007506">
    <property type="protein sequence ID" value="CAF2095596.1"/>
    <property type="molecule type" value="Genomic_DNA"/>
</dbReference>
<feature type="domain" description="TLC" evidence="7">
    <location>
        <begin position="65"/>
        <end position="275"/>
    </location>
</feature>
<dbReference type="GO" id="GO:0005783">
    <property type="term" value="C:endoplasmic reticulum"/>
    <property type="evidence" value="ECO:0007669"/>
    <property type="project" value="TreeGrafter"/>
</dbReference>
<keyword evidence="4 5" id="KW-0472">Membrane</keyword>
<evidence type="ECO:0000256" key="1">
    <source>
        <dbReference type="ARBA" id="ARBA00004141"/>
    </source>
</evidence>
<evidence type="ECO:0000256" key="6">
    <source>
        <dbReference type="SAM" id="Phobius"/>
    </source>
</evidence>
<keyword evidence="2 5" id="KW-0812">Transmembrane</keyword>
<feature type="transmembrane region" description="Helical" evidence="6">
    <location>
        <begin position="73"/>
        <end position="93"/>
    </location>
</feature>
<organism evidence="8 10">
    <name type="scientific">Rotaria magnacalcarata</name>
    <dbReference type="NCBI Taxonomy" id="392030"/>
    <lineage>
        <taxon>Eukaryota</taxon>
        <taxon>Metazoa</taxon>
        <taxon>Spiralia</taxon>
        <taxon>Gnathifera</taxon>
        <taxon>Rotifera</taxon>
        <taxon>Eurotatoria</taxon>
        <taxon>Bdelloidea</taxon>
        <taxon>Philodinida</taxon>
        <taxon>Philodinidae</taxon>
        <taxon>Rotaria</taxon>
    </lineage>
</organism>
<dbReference type="PANTHER" id="PTHR13439">
    <property type="entry name" value="CT120 PROTEIN"/>
    <property type="match status" value="1"/>
</dbReference>
<dbReference type="InterPro" id="IPR050846">
    <property type="entry name" value="TLCD"/>
</dbReference>
<evidence type="ECO:0000256" key="3">
    <source>
        <dbReference type="ARBA" id="ARBA00022989"/>
    </source>
</evidence>
<gene>
    <name evidence="8" type="ORF">CJN711_LOCUS6315</name>
    <name evidence="9" type="ORF">XDN619_LOCUS17627</name>
</gene>
<evidence type="ECO:0000313" key="8">
    <source>
        <dbReference type="EMBL" id="CAF1083383.1"/>
    </source>
</evidence>
<feature type="transmembrane region" description="Helical" evidence="6">
    <location>
        <begin position="199"/>
        <end position="223"/>
    </location>
</feature>
<feature type="transmembrane region" description="Helical" evidence="6">
    <location>
        <begin position="150"/>
        <end position="173"/>
    </location>
</feature>
<dbReference type="AlphaFoldDB" id="A0A814MZH4"/>
<feature type="transmembrane region" description="Helical" evidence="6">
    <location>
        <begin position="243"/>
        <end position="264"/>
    </location>
</feature>
<dbReference type="PANTHER" id="PTHR13439:SF0">
    <property type="entry name" value="TOPOISOMERASE I DAMAGE AFFECTED PROTEIN 4"/>
    <property type="match status" value="1"/>
</dbReference>
<dbReference type="Pfam" id="PF03798">
    <property type="entry name" value="TRAM_LAG1_CLN8"/>
    <property type="match status" value="1"/>
</dbReference>
<comment type="caution">
    <text evidence="8">The sequence shown here is derived from an EMBL/GenBank/DDBJ whole genome shotgun (WGS) entry which is preliminary data.</text>
</comment>
<proteinExistence type="predicted"/>
<evidence type="ECO:0000256" key="4">
    <source>
        <dbReference type="ARBA" id="ARBA00023136"/>
    </source>
</evidence>
<evidence type="ECO:0000313" key="10">
    <source>
        <dbReference type="Proteomes" id="UP000663855"/>
    </source>
</evidence>